<dbReference type="Proteomes" id="UP000011980">
    <property type="component" value="Unassembled WGS sequence"/>
</dbReference>
<reference evidence="1 2" key="1">
    <citation type="submission" date="2013-01" db="EMBL/GenBank/DDBJ databases">
        <authorList>
            <person name="Harkins D.M."/>
            <person name="Durkin A.S."/>
            <person name="Brinkac L.M."/>
            <person name="Haft D.H."/>
            <person name="Selengut J.D."/>
            <person name="Sanka R."/>
            <person name="DePew J."/>
            <person name="Purushe J."/>
            <person name="Galloway R.L."/>
            <person name="Vinetz J.M."/>
            <person name="Sutton G.G."/>
            <person name="Nierman W.C."/>
            <person name="Fouts D.E."/>
        </authorList>
    </citation>
    <scope>NUCLEOTIDE SEQUENCE [LARGE SCALE GENOMIC DNA]</scope>
    <source>
        <strain evidence="1 2">Nikolaevo</strain>
    </source>
</reference>
<sequence>MYIWIFSKTLMYKNLSEQEQNPKSWNKTEDRSDRLTIILM</sequence>
<comment type="caution">
    <text evidence="1">The sequence shown here is derived from an EMBL/GenBank/DDBJ whole genome shotgun (WGS) entry which is preliminary data.</text>
</comment>
<accession>M6F3E8</accession>
<name>M6F3E8_9LEPT</name>
<proteinExistence type="predicted"/>
<evidence type="ECO:0000313" key="1">
    <source>
        <dbReference type="EMBL" id="EMK21617.1"/>
    </source>
</evidence>
<protein>
    <submittedName>
        <fullName evidence="1">Uncharacterized protein</fullName>
    </submittedName>
</protein>
<organism evidence="1 2">
    <name type="scientific">Leptospira kirschneri serovar Bulgarica str. Nikolaevo</name>
    <dbReference type="NCBI Taxonomy" id="1240687"/>
    <lineage>
        <taxon>Bacteria</taxon>
        <taxon>Pseudomonadati</taxon>
        <taxon>Spirochaetota</taxon>
        <taxon>Spirochaetia</taxon>
        <taxon>Leptospirales</taxon>
        <taxon>Leptospiraceae</taxon>
        <taxon>Leptospira</taxon>
    </lineage>
</organism>
<gene>
    <name evidence="1" type="ORF">LEP1GSC008_1889</name>
</gene>
<evidence type="ECO:0000313" key="2">
    <source>
        <dbReference type="Proteomes" id="UP000011980"/>
    </source>
</evidence>
<dbReference type="AlphaFoldDB" id="M6F3E8"/>
<dbReference type="PATRIC" id="fig|1240687.3.peg.3809"/>
<dbReference type="EMBL" id="ANCE01000189">
    <property type="protein sequence ID" value="EMK21617.1"/>
    <property type="molecule type" value="Genomic_DNA"/>
</dbReference>